<dbReference type="InterPro" id="IPR013087">
    <property type="entry name" value="Znf_C2H2_type"/>
</dbReference>
<feature type="region of interest" description="Disordered" evidence="6">
    <location>
        <begin position="644"/>
        <end position="762"/>
    </location>
</feature>
<name>A0A674B669_SALTR</name>
<evidence type="ECO:0000256" key="1">
    <source>
        <dbReference type="ARBA" id="ARBA00022723"/>
    </source>
</evidence>
<feature type="compositionally biased region" description="Low complexity" evidence="6">
    <location>
        <begin position="399"/>
        <end position="411"/>
    </location>
</feature>
<dbReference type="GO" id="GO:0010468">
    <property type="term" value="P:regulation of gene expression"/>
    <property type="evidence" value="ECO:0007669"/>
    <property type="project" value="TreeGrafter"/>
</dbReference>
<dbReference type="PANTHER" id="PTHR16515">
    <property type="entry name" value="PR DOMAIN ZINC FINGER PROTEIN"/>
    <property type="match status" value="1"/>
</dbReference>
<feature type="region of interest" description="Disordered" evidence="6">
    <location>
        <begin position="965"/>
        <end position="1023"/>
    </location>
</feature>
<feature type="domain" description="C2H2-type" evidence="7">
    <location>
        <begin position="1091"/>
        <end position="1118"/>
    </location>
</feature>
<dbReference type="SUPFAM" id="SSF57667">
    <property type="entry name" value="beta-beta-alpha zinc fingers"/>
    <property type="match status" value="2"/>
</dbReference>
<dbReference type="OMA" id="PQGEMKN"/>
<proteinExistence type="predicted"/>
<feature type="region of interest" description="Disordered" evidence="6">
    <location>
        <begin position="142"/>
        <end position="167"/>
    </location>
</feature>
<sequence length="1146" mass="125274">MANYMVFHTQIASIMEVLANAAVAEICKLVDDDYAVFRLEITQSQKENRALRRKLQLLELKKVARERAERTMRERVLASRLSSVKILDRYRGMTRGEGHLTGGHRSFVKPAGHNTWSDDQPITVDEGSGSSTQHVIVIESADAGPGVKQERSEGEEDPRYSKDIQTGAAGKHLVATEDLATTSAPQAWTQCSITEVEEVLLVKEGLRNPEGTMVMEDNQTTPPPEPTEVPAEQHRTTHSLTESVDMEDGKPDLLIVKVETIEDEPESMDLLSELKMGEQGGWLEPNKGDWAAILDSQPGAANDSGDLITEQGEIVESAFHEDQLMSSVADGRDWTSAAAGHKPWPRIRTLDQEPSLFLPESQLGPNRVGQRLHHHTEHNQWTGGLNNPSPGGHQRGRDSSLQPRPLSSQSQCRDEAGPGADRDRPSCSYDTNTTVSMMKRSGHPGVQPSQSVVGDAPGGSLSGSLSSLGSRLMPADWVHRRSESGPGASLPQLPHGYPTNTDRVRMDVHHEKYLAYNTAHNPNNTQTMARGQGGSSKTNHLRVVTPASTSSGVIGSQRVRPTIRTDADKPYACLTCGKRFAEANYVKKHQTVHTKERPFKCDGNLTGGHRSFVKPVGHHTWRDDQPITVDDESGTSTQHIIVIESADAEAVGPGVKQERTEGQKDTRHSRDIQTGGSGAPPVATENPTTTSAQSRTRHSITEEEEGSEVLLVKEEGYEESLGNPEGNMVMEDNQTTPLPEPTEEPAEHHSTTHSLPESVDMEDGKPDLLLVKEETIEDGSESIDLQSGLKMGEQGGWLEANRGDWTAILDSQTLTGAAKSPGDDITEQVRTRGDIVESAVEEDLLISSVTGGGEWTSEAVDHKPWPRIRILDQEPSLFLSESEPGPKREFERLHHHTEHNQWTGGLNNLSPGGHQRDRGSSQGSSLQPRPFSSQSQCRDGTGPGADRERSSFSYDANIIVSMMNRAGNPGLQPSQRVVGDRPGDSLSGSLSSPSGSRLMPGDWVHRRPGPGPSLPQLPHGNPTNADRVRMGVHHERYLTYNTAHNPNNTQTMARGQGGSSKLAPTSPSTSSAVIGSQRGRPSIKTDADKPYACPTCGKRFAHANYVKQHQTVHTKERPFMCKLCYKSFSFQSNLIKHRSVHNEEKS</sequence>
<evidence type="ECO:0000256" key="5">
    <source>
        <dbReference type="PROSITE-ProRule" id="PRU00042"/>
    </source>
</evidence>
<feature type="domain" description="C2H2-type" evidence="7">
    <location>
        <begin position="1119"/>
        <end position="1146"/>
    </location>
</feature>
<dbReference type="InParanoid" id="A0A674B669"/>
<evidence type="ECO:0000313" key="9">
    <source>
        <dbReference type="Proteomes" id="UP000472277"/>
    </source>
</evidence>
<protein>
    <recommendedName>
        <fullName evidence="7">C2H2-type domain-containing protein</fullName>
    </recommendedName>
</protein>
<evidence type="ECO:0000256" key="6">
    <source>
        <dbReference type="SAM" id="MobiDB-lite"/>
    </source>
</evidence>
<feature type="region of interest" description="Disordered" evidence="6">
    <location>
        <begin position="212"/>
        <end position="239"/>
    </location>
</feature>
<feature type="compositionally biased region" description="Low complexity" evidence="6">
    <location>
        <begin position="984"/>
        <end position="997"/>
    </location>
</feature>
<dbReference type="Ensembl" id="ENSSTUT00000070343.1">
    <property type="protein sequence ID" value="ENSSTUP00000066341.1"/>
    <property type="gene ID" value="ENSSTUG00000029028.1"/>
</dbReference>
<keyword evidence="4" id="KW-0862">Zinc</keyword>
<organism evidence="8 9">
    <name type="scientific">Salmo trutta</name>
    <name type="common">Brown trout</name>
    <dbReference type="NCBI Taxonomy" id="8032"/>
    <lineage>
        <taxon>Eukaryota</taxon>
        <taxon>Metazoa</taxon>
        <taxon>Chordata</taxon>
        <taxon>Craniata</taxon>
        <taxon>Vertebrata</taxon>
        <taxon>Euteleostomi</taxon>
        <taxon>Actinopterygii</taxon>
        <taxon>Neopterygii</taxon>
        <taxon>Teleostei</taxon>
        <taxon>Protacanthopterygii</taxon>
        <taxon>Salmoniformes</taxon>
        <taxon>Salmonidae</taxon>
        <taxon>Salmoninae</taxon>
        <taxon>Salmo</taxon>
    </lineage>
</organism>
<keyword evidence="3 5" id="KW-0863">Zinc-finger</keyword>
<dbReference type="InterPro" id="IPR050331">
    <property type="entry name" value="Zinc_finger"/>
</dbReference>
<feature type="domain" description="C2H2-type" evidence="7">
    <location>
        <begin position="571"/>
        <end position="598"/>
    </location>
</feature>
<evidence type="ECO:0000313" key="8">
    <source>
        <dbReference type="Ensembl" id="ENSSTUP00000066341.1"/>
    </source>
</evidence>
<evidence type="ECO:0000256" key="3">
    <source>
        <dbReference type="ARBA" id="ARBA00022771"/>
    </source>
</evidence>
<keyword evidence="2" id="KW-0677">Repeat</keyword>
<reference evidence="8" key="1">
    <citation type="submission" date="2025-08" db="UniProtKB">
        <authorList>
            <consortium name="Ensembl"/>
        </authorList>
    </citation>
    <scope>IDENTIFICATION</scope>
</reference>
<feature type="compositionally biased region" description="Polar residues" evidence="6">
    <location>
        <begin position="379"/>
        <end position="389"/>
    </location>
</feature>
<evidence type="ECO:0000256" key="2">
    <source>
        <dbReference type="ARBA" id="ARBA00022737"/>
    </source>
</evidence>
<feature type="region of interest" description="Disordered" evidence="6">
    <location>
        <begin position="377"/>
        <end position="462"/>
    </location>
</feature>
<accession>A0A674B669</accession>
<dbReference type="Proteomes" id="UP000472277">
    <property type="component" value="Chromosome 4"/>
</dbReference>
<dbReference type="PROSITE" id="PS00028">
    <property type="entry name" value="ZINC_FINGER_C2H2_1"/>
    <property type="match status" value="3"/>
</dbReference>
<reference evidence="8" key="2">
    <citation type="submission" date="2025-09" db="UniProtKB">
        <authorList>
            <consortium name="Ensembl"/>
        </authorList>
    </citation>
    <scope>IDENTIFICATION</scope>
</reference>
<feature type="region of interest" description="Disordered" evidence="6">
    <location>
        <begin position="616"/>
        <end position="635"/>
    </location>
</feature>
<feature type="region of interest" description="Disordered" evidence="6">
    <location>
        <begin position="898"/>
        <end position="952"/>
    </location>
</feature>
<dbReference type="SMART" id="SM00355">
    <property type="entry name" value="ZnF_C2H2"/>
    <property type="match status" value="3"/>
</dbReference>
<dbReference type="FunFam" id="3.30.160.60:FF:000038">
    <property type="entry name" value="Zinc finger protein 624"/>
    <property type="match status" value="1"/>
</dbReference>
<dbReference type="AlphaFoldDB" id="A0A674B669"/>
<dbReference type="FunFam" id="3.30.160.60:FF:000100">
    <property type="entry name" value="Zinc finger 45-like"/>
    <property type="match status" value="1"/>
</dbReference>
<feature type="compositionally biased region" description="Polar residues" evidence="6">
    <location>
        <begin position="685"/>
        <end position="694"/>
    </location>
</feature>
<dbReference type="GeneTree" id="ENSGT00940000154308"/>
<feature type="compositionally biased region" description="Basic and acidic residues" evidence="6">
    <location>
        <begin position="148"/>
        <end position="162"/>
    </location>
</feature>
<feature type="compositionally biased region" description="Polar residues" evidence="6">
    <location>
        <begin position="920"/>
        <end position="938"/>
    </location>
</feature>
<dbReference type="PROSITE" id="PS50157">
    <property type="entry name" value="ZINC_FINGER_C2H2_2"/>
    <property type="match status" value="3"/>
</dbReference>
<feature type="compositionally biased region" description="Polar residues" evidence="6">
    <location>
        <begin position="900"/>
        <end position="910"/>
    </location>
</feature>
<evidence type="ECO:0000259" key="7">
    <source>
        <dbReference type="PROSITE" id="PS50157"/>
    </source>
</evidence>
<keyword evidence="9" id="KW-1185">Reference proteome</keyword>
<feature type="region of interest" description="Disordered" evidence="6">
    <location>
        <begin position="1042"/>
        <end position="1086"/>
    </location>
</feature>
<feature type="compositionally biased region" description="Basic and acidic residues" evidence="6">
    <location>
        <begin position="412"/>
        <end position="425"/>
    </location>
</feature>
<dbReference type="Gene3D" id="3.30.160.60">
    <property type="entry name" value="Classic Zinc Finger"/>
    <property type="match status" value="3"/>
</dbReference>
<dbReference type="GO" id="GO:0005634">
    <property type="term" value="C:nucleus"/>
    <property type="evidence" value="ECO:0007669"/>
    <property type="project" value="TreeGrafter"/>
</dbReference>
<evidence type="ECO:0000256" key="4">
    <source>
        <dbReference type="ARBA" id="ARBA00022833"/>
    </source>
</evidence>
<keyword evidence="1" id="KW-0479">Metal-binding</keyword>
<dbReference type="GO" id="GO:0008270">
    <property type="term" value="F:zinc ion binding"/>
    <property type="evidence" value="ECO:0007669"/>
    <property type="project" value="UniProtKB-KW"/>
</dbReference>
<dbReference type="PANTHER" id="PTHR16515:SF58">
    <property type="entry name" value="ZINC FINGER PROTEIN 22"/>
    <property type="match status" value="1"/>
</dbReference>
<feature type="compositionally biased region" description="Polar residues" evidence="6">
    <location>
        <begin position="1042"/>
        <end position="1053"/>
    </location>
</feature>
<dbReference type="InterPro" id="IPR036236">
    <property type="entry name" value="Znf_C2H2_sf"/>
</dbReference>
<feature type="compositionally biased region" description="Basic and acidic residues" evidence="6">
    <location>
        <begin position="656"/>
        <end position="671"/>
    </location>
</feature>
<feature type="compositionally biased region" description="Polar residues" evidence="6">
    <location>
        <begin position="1062"/>
        <end position="1074"/>
    </location>
</feature>
<dbReference type="FunFam" id="3.30.160.60:FF:000110">
    <property type="entry name" value="Zinc finger protein-like"/>
    <property type="match status" value="1"/>
</dbReference>
<dbReference type="Pfam" id="PF00096">
    <property type="entry name" value="zf-C2H2"/>
    <property type="match status" value="2"/>
</dbReference>